<dbReference type="RefSeq" id="WP_323297754.1">
    <property type="nucleotide sequence ID" value="NZ_JAYFUM010000019.1"/>
</dbReference>
<evidence type="ECO:0000313" key="2">
    <source>
        <dbReference type="Proteomes" id="UP001302949"/>
    </source>
</evidence>
<name>A0ABU5QCM7_9BACT</name>
<evidence type="ECO:0008006" key="3">
    <source>
        <dbReference type="Google" id="ProtNLM"/>
    </source>
</evidence>
<sequence>MKNSFHNIVRIKVLAEAFSHLTNKIVFVGGAVVELYCDDPARAEVRPTNDVDVVVELHNKGSYAVLEENLRKMGFQNDVFSGVICRYIYHDIVVDIMPDDENILGFTNIWYKEGLQNSLTYHLDDELNIQIFPLDLFLASKFEALVSNRHGDDYRLNSDFEDIIYIFDNRLKIKEEIINLENNVKLFIQKSISTLLERPYLEEEISSNLEVSSSKVRTARILSIWKSIIR</sequence>
<gene>
    <name evidence="1" type="ORF">VB248_15725</name>
</gene>
<dbReference type="EMBL" id="JAYFUM010000019">
    <property type="protein sequence ID" value="MEA5140601.1"/>
    <property type="molecule type" value="Genomic_DNA"/>
</dbReference>
<evidence type="ECO:0000313" key="1">
    <source>
        <dbReference type="EMBL" id="MEA5140601.1"/>
    </source>
</evidence>
<protein>
    <recommendedName>
        <fullName evidence="3">Nucleotidyl transferase AbiEii/AbiGii toxin family protein</fullName>
    </recommendedName>
</protein>
<comment type="caution">
    <text evidence="1">The sequence shown here is derived from an EMBL/GenBank/DDBJ whole genome shotgun (WGS) entry which is preliminary data.</text>
</comment>
<dbReference type="Proteomes" id="UP001302949">
    <property type="component" value="Unassembled WGS sequence"/>
</dbReference>
<accession>A0ABU5QCM7</accession>
<keyword evidence="2" id="KW-1185">Reference proteome</keyword>
<reference evidence="1 2" key="1">
    <citation type="submission" date="2023-12" db="EMBL/GenBank/DDBJ databases">
        <title>Novel species of the genus Arcicella isolated from rivers.</title>
        <authorList>
            <person name="Lu H."/>
        </authorList>
    </citation>
    <scope>NUCLEOTIDE SEQUENCE [LARGE SCALE GENOMIC DNA]</scope>
    <source>
        <strain evidence="1 2">KCTC 23307</strain>
    </source>
</reference>
<proteinExistence type="predicted"/>
<organism evidence="1 2">
    <name type="scientific">Arcicella rigui</name>
    <dbReference type="NCBI Taxonomy" id="797020"/>
    <lineage>
        <taxon>Bacteria</taxon>
        <taxon>Pseudomonadati</taxon>
        <taxon>Bacteroidota</taxon>
        <taxon>Cytophagia</taxon>
        <taxon>Cytophagales</taxon>
        <taxon>Flectobacillaceae</taxon>
        <taxon>Arcicella</taxon>
    </lineage>
</organism>